<evidence type="ECO:0000313" key="4">
    <source>
        <dbReference type="Proteomes" id="UP001138997"/>
    </source>
</evidence>
<name>A0A9X1NL08_9ACTN</name>
<dbReference type="GO" id="GO:0005737">
    <property type="term" value="C:cytoplasm"/>
    <property type="evidence" value="ECO:0007669"/>
    <property type="project" value="TreeGrafter"/>
</dbReference>
<keyword evidence="2" id="KW-0812">Transmembrane</keyword>
<keyword evidence="2" id="KW-1133">Transmembrane helix</keyword>
<dbReference type="Proteomes" id="UP001138997">
    <property type="component" value="Unassembled WGS sequence"/>
</dbReference>
<dbReference type="InterPro" id="IPR021454">
    <property type="entry name" value="DUF3105"/>
</dbReference>
<dbReference type="EMBL" id="JAJOMB010000023">
    <property type="protein sequence ID" value="MCD5315661.1"/>
    <property type="molecule type" value="Genomic_DNA"/>
</dbReference>
<dbReference type="RefSeq" id="WP_231448477.1">
    <property type="nucleotide sequence ID" value="NZ_JAJOMB010000023.1"/>
</dbReference>
<evidence type="ECO:0000256" key="2">
    <source>
        <dbReference type="SAM" id="Phobius"/>
    </source>
</evidence>
<dbReference type="Pfam" id="PF11303">
    <property type="entry name" value="DUF3105"/>
    <property type="match status" value="1"/>
</dbReference>
<dbReference type="PANTHER" id="PTHR34179:SF1">
    <property type="entry name" value="TUMOR PROTEIN P53-INDUCIBLE PROTEIN 13"/>
    <property type="match status" value="1"/>
</dbReference>
<feature type="transmembrane region" description="Helical" evidence="2">
    <location>
        <begin position="31"/>
        <end position="53"/>
    </location>
</feature>
<protein>
    <submittedName>
        <fullName evidence="3">DUF3105 domain-containing protein</fullName>
    </submittedName>
</protein>
<proteinExistence type="predicted"/>
<sequence>MTNARKARQATAEKAAKLRAEQAAKEKRRRIGLVAGAAAIVLALGGGITAIVMTAQSQQKEEDARLAATKLDGLKEYEDLDANHVETPVTYEQTPPVGGNHNPTWLNCGIYAEPVPNENAVHALEHGAVWITYRDDVPESQVEQLKDEVGNQTYMLLSPYPSQENPITLSSWGTQMSVDTADDPRIEKYIKEYKQGPKTPEPGAACTGGVGTPEG</sequence>
<dbReference type="AlphaFoldDB" id="A0A9X1NL08"/>
<reference evidence="3" key="1">
    <citation type="submission" date="2021-11" db="EMBL/GenBank/DDBJ databases">
        <title>Streptomyces corallinus and Kineosporia corallina sp. nov., two new coral-derived marine actinobacteria.</title>
        <authorList>
            <person name="Buangrab K."/>
            <person name="Sutthacheep M."/>
            <person name="Yeemin T."/>
            <person name="Harunari E."/>
            <person name="Igarashi Y."/>
            <person name="Sripreechasak P."/>
            <person name="Kanchanasin P."/>
            <person name="Tanasupawat S."/>
            <person name="Phongsopitanun W."/>
        </authorList>
    </citation>
    <scope>NUCLEOTIDE SEQUENCE</scope>
    <source>
        <strain evidence="3">JCM 31032</strain>
    </source>
</reference>
<evidence type="ECO:0000256" key="1">
    <source>
        <dbReference type="SAM" id="MobiDB-lite"/>
    </source>
</evidence>
<keyword evidence="4" id="KW-1185">Reference proteome</keyword>
<keyword evidence="2" id="KW-0472">Membrane</keyword>
<feature type="compositionally biased region" description="Gly residues" evidence="1">
    <location>
        <begin position="206"/>
        <end position="215"/>
    </location>
</feature>
<evidence type="ECO:0000313" key="3">
    <source>
        <dbReference type="EMBL" id="MCD5315661.1"/>
    </source>
</evidence>
<comment type="caution">
    <text evidence="3">The sequence shown here is derived from an EMBL/GenBank/DDBJ whole genome shotgun (WGS) entry which is preliminary data.</text>
</comment>
<gene>
    <name evidence="3" type="ORF">LR394_32665</name>
</gene>
<dbReference type="PANTHER" id="PTHR34179">
    <property type="entry name" value="TUMOR PROTEIN P53-INDUCIBLE PROTEIN 13"/>
    <property type="match status" value="1"/>
</dbReference>
<feature type="region of interest" description="Disordered" evidence="1">
    <location>
        <begin position="192"/>
        <end position="215"/>
    </location>
</feature>
<accession>A0A9X1NL08</accession>
<organism evidence="3 4">
    <name type="scientific">Kineosporia babensis</name>
    <dbReference type="NCBI Taxonomy" id="499548"/>
    <lineage>
        <taxon>Bacteria</taxon>
        <taxon>Bacillati</taxon>
        <taxon>Actinomycetota</taxon>
        <taxon>Actinomycetes</taxon>
        <taxon>Kineosporiales</taxon>
        <taxon>Kineosporiaceae</taxon>
        <taxon>Kineosporia</taxon>
    </lineage>
</organism>